<keyword evidence="5" id="KW-0732">Signal</keyword>
<evidence type="ECO:0000256" key="3">
    <source>
        <dbReference type="RuleBase" id="RU000489"/>
    </source>
</evidence>
<dbReference type="InterPro" id="IPR001579">
    <property type="entry name" value="Glyco_hydro_18_chit_AS"/>
</dbReference>
<dbReference type="Proteomes" id="UP000295008">
    <property type="component" value="Unassembled WGS sequence"/>
</dbReference>
<feature type="signal peptide" evidence="5">
    <location>
        <begin position="1"/>
        <end position="20"/>
    </location>
</feature>
<dbReference type="InterPro" id="IPR001223">
    <property type="entry name" value="Glyco_hydro18_cat"/>
</dbReference>
<dbReference type="GO" id="GO:0008061">
    <property type="term" value="F:chitin binding"/>
    <property type="evidence" value="ECO:0007669"/>
    <property type="project" value="InterPro"/>
</dbReference>
<dbReference type="RefSeq" id="WP_132015726.1">
    <property type="nucleotide sequence ID" value="NZ_SLUN01000025.1"/>
</dbReference>
<dbReference type="Pfam" id="PF00704">
    <property type="entry name" value="Glyco_hydro_18"/>
    <property type="match status" value="1"/>
</dbReference>
<dbReference type="PANTHER" id="PTHR46066:SF2">
    <property type="entry name" value="CHITINASE DOMAIN-CONTAINING PROTEIN 1"/>
    <property type="match status" value="1"/>
</dbReference>
<dbReference type="AlphaFoldDB" id="A0A4R1R9S4"/>
<evidence type="ECO:0000259" key="6">
    <source>
        <dbReference type="PROSITE" id="PS51910"/>
    </source>
</evidence>
<keyword evidence="2 3" id="KW-0326">Glycosidase</keyword>
<dbReference type="SUPFAM" id="SSF51445">
    <property type="entry name" value="(Trans)glycosidases"/>
    <property type="match status" value="1"/>
</dbReference>
<sequence length="372" mass="41034">MVKRLAVCLFLLLGVSGCRGGGPTNATALWPGANGFHVAAWLVPYDARSAQSFSNNFSALDEINPVWYNLNPLYFTARSAPFVTNPGYQESILTLARNHGVSVLPTIQNWGVRNFDPAIISKIIHDPGYRAKHVAEIVALVAEKGYDGIDIDYEGLPASARQSFTAFIHELGTALHRRQKLLSVAVYAKTAEASWDGAGAQDWAALAGHADLLKVMVYDYHWAGFHAGPLAPVDWLEAVLEYAADIPALRQKLVVGLPFYGLKWRSDGSASEVMYRDALQLMADHAIDGASRSDSGHIDPACRGYFQNVEPHFSFADGEGDVTVYYQDQIALLKRLEVIRRYRHLVRGITFWRLGGEDPASWTQIRQFKAGA</sequence>
<dbReference type="InterPro" id="IPR011583">
    <property type="entry name" value="Chitinase_II/V-like_cat"/>
</dbReference>
<dbReference type="GO" id="GO:0005975">
    <property type="term" value="P:carbohydrate metabolic process"/>
    <property type="evidence" value="ECO:0007669"/>
    <property type="project" value="InterPro"/>
</dbReference>
<dbReference type="Gene3D" id="3.20.20.80">
    <property type="entry name" value="Glycosidases"/>
    <property type="match status" value="1"/>
</dbReference>
<evidence type="ECO:0000256" key="1">
    <source>
        <dbReference type="ARBA" id="ARBA00022801"/>
    </source>
</evidence>
<reference evidence="7 8" key="1">
    <citation type="submission" date="2019-03" db="EMBL/GenBank/DDBJ databases">
        <title>Genomic Encyclopedia of Type Strains, Phase IV (KMG-IV): sequencing the most valuable type-strain genomes for metagenomic binning, comparative biology and taxonomic classification.</title>
        <authorList>
            <person name="Goeker M."/>
        </authorList>
    </citation>
    <scope>NUCLEOTIDE SEQUENCE [LARGE SCALE GENOMIC DNA]</scope>
    <source>
        <strain evidence="7 8">LX-B</strain>
    </source>
</reference>
<accession>A0A4R1R9S4</accession>
<name>A0A4R1R9S4_HYDET</name>
<dbReference type="Gene3D" id="3.10.50.10">
    <property type="match status" value="1"/>
</dbReference>
<dbReference type="PROSITE" id="PS51257">
    <property type="entry name" value="PROKAR_LIPOPROTEIN"/>
    <property type="match status" value="1"/>
</dbReference>
<organism evidence="7 8">
    <name type="scientific">Hydrogenispora ethanolica</name>
    <dbReference type="NCBI Taxonomy" id="1082276"/>
    <lineage>
        <taxon>Bacteria</taxon>
        <taxon>Bacillati</taxon>
        <taxon>Bacillota</taxon>
        <taxon>Hydrogenispora</taxon>
    </lineage>
</organism>
<evidence type="ECO:0000256" key="2">
    <source>
        <dbReference type="ARBA" id="ARBA00023295"/>
    </source>
</evidence>
<dbReference type="PROSITE" id="PS01095">
    <property type="entry name" value="GH18_1"/>
    <property type="match status" value="1"/>
</dbReference>
<evidence type="ECO:0000256" key="4">
    <source>
        <dbReference type="RuleBase" id="RU004453"/>
    </source>
</evidence>
<dbReference type="InterPro" id="IPR029070">
    <property type="entry name" value="Chitinase_insertion_sf"/>
</dbReference>
<protein>
    <submittedName>
        <fullName evidence="7">Spore germination protein YaaH</fullName>
    </submittedName>
</protein>
<evidence type="ECO:0000313" key="8">
    <source>
        <dbReference type="Proteomes" id="UP000295008"/>
    </source>
</evidence>
<feature type="domain" description="GH18" evidence="6">
    <location>
        <begin position="36"/>
        <end position="372"/>
    </location>
</feature>
<comment type="similarity">
    <text evidence="4">Belongs to the glycosyl hydrolase 18 family.</text>
</comment>
<dbReference type="PANTHER" id="PTHR46066">
    <property type="entry name" value="CHITINASE DOMAIN-CONTAINING PROTEIN 1 FAMILY MEMBER"/>
    <property type="match status" value="1"/>
</dbReference>
<comment type="caution">
    <text evidence="7">The sequence shown here is derived from an EMBL/GenBank/DDBJ whole genome shotgun (WGS) entry which is preliminary data.</text>
</comment>
<dbReference type="GO" id="GO:0004553">
    <property type="term" value="F:hydrolase activity, hydrolyzing O-glycosyl compounds"/>
    <property type="evidence" value="ECO:0007669"/>
    <property type="project" value="InterPro"/>
</dbReference>
<proteinExistence type="inferred from homology"/>
<dbReference type="PROSITE" id="PS51910">
    <property type="entry name" value="GH18_2"/>
    <property type="match status" value="1"/>
</dbReference>
<keyword evidence="1 3" id="KW-0378">Hydrolase</keyword>
<evidence type="ECO:0000256" key="5">
    <source>
        <dbReference type="SAM" id="SignalP"/>
    </source>
</evidence>
<dbReference type="SMART" id="SM00636">
    <property type="entry name" value="Glyco_18"/>
    <property type="match status" value="1"/>
</dbReference>
<gene>
    <name evidence="7" type="ORF">EDC14_102557</name>
</gene>
<feature type="chain" id="PRO_5039560673" evidence="5">
    <location>
        <begin position="21"/>
        <end position="372"/>
    </location>
</feature>
<keyword evidence="8" id="KW-1185">Reference proteome</keyword>
<dbReference type="EMBL" id="SLUN01000025">
    <property type="protein sequence ID" value="TCL62438.1"/>
    <property type="molecule type" value="Genomic_DNA"/>
</dbReference>
<evidence type="ECO:0000313" key="7">
    <source>
        <dbReference type="EMBL" id="TCL62438.1"/>
    </source>
</evidence>
<dbReference type="InterPro" id="IPR017853">
    <property type="entry name" value="GH"/>
</dbReference>
<dbReference type="OrthoDB" id="9769314at2"/>